<dbReference type="InterPro" id="IPR020846">
    <property type="entry name" value="MFS_dom"/>
</dbReference>
<dbReference type="PROSITE" id="PS50850">
    <property type="entry name" value="MFS"/>
    <property type="match status" value="1"/>
</dbReference>
<keyword evidence="5 6" id="KW-0472">Membrane</keyword>
<comment type="caution">
    <text evidence="8">The sequence shown here is derived from an EMBL/GenBank/DDBJ whole genome shotgun (WGS) entry which is preliminary data.</text>
</comment>
<sequence>LFGLVLSFVPGWRILLALTIIPALFQLFLLPLCVESPRYLVSRHHLAKAEDALQRLRGGYNIENEFREIVKGQEDNEVDIEESNEATAFSAKKSLTLWEILQDLDCRRMLMICVGLNVIQQLCGINGIIFYSTAVFLKIFGENAKYATIGVGVINLIMTLVTSYLIDKRGRRPLLLTSQTGICISSVLVV</sequence>
<accession>A0A9N9JNU8</accession>
<dbReference type="Gene3D" id="1.20.1250.20">
    <property type="entry name" value="MFS general substrate transporter like domains"/>
    <property type="match status" value="1"/>
</dbReference>
<feature type="domain" description="Major facilitator superfamily (MFS) profile" evidence="7">
    <location>
        <begin position="1"/>
        <end position="190"/>
    </location>
</feature>
<keyword evidence="9" id="KW-1185">Reference proteome</keyword>
<dbReference type="EMBL" id="CAJVPV010056408">
    <property type="protein sequence ID" value="CAG8785625.1"/>
    <property type="molecule type" value="Genomic_DNA"/>
</dbReference>
<evidence type="ECO:0000259" key="7">
    <source>
        <dbReference type="PROSITE" id="PS50850"/>
    </source>
</evidence>
<gene>
    <name evidence="8" type="ORF">AMORRO_LOCUS17690</name>
</gene>
<dbReference type="SUPFAM" id="SSF103473">
    <property type="entry name" value="MFS general substrate transporter"/>
    <property type="match status" value="1"/>
</dbReference>
<evidence type="ECO:0000313" key="8">
    <source>
        <dbReference type="EMBL" id="CAG8785625.1"/>
    </source>
</evidence>
<dbReference type="OrthoDB" id="4540492at2759"/>
<keyword evidence="2" id="KW-0813">Transport</keyword>
<feature type="transmembrane region" description="Helical" evidence="6">
    <location>
        <begin position="109"/>
        <end position="134"/>
    </location>
</feature>
<dbReference type="PANTHER" id="PTHR23503:SF8">
    <property type="entry name" value="FACILITATED GLUCOSE TRANSPORTER PROTEIN 1"/>
    <property type="match status" value="1"/>
</dbReference>
<dbReference type="PANTHER" id="PTHR23503">
    <property type="entry name" value="SOLUTE CARRIER FAMILY 2"/>
    <property type="match status" value="1"/>
</dbReference>
<keyword evidence="4 6" id="KW-1133">Transmembrane helix</keyword>
<proteinExistence type="predicted"/>
<organism evidence="8 9">
    <name type="scientific">Acaulospora morrowiae</name>
    <dbReference type="NCBI Taxonomy" id="94023"/>
    <lineage>
        <taxon>Eukaryota</taxon>
        <taxon>Fungi</taxon>
        <taxon>Fungi incertae sedis</taxon>
        <taxon>Mucoromycota</taxon>
        <taxon>Glomeromycotina</taxon>
        <taxon>Glomeromycetes</taxon>
        <taxon>Diversisporales</taxon>
        <taxon>Acaulosporaceae</taxon>
        <taxon>Acaulospora</taxon>
    </lineage>
</organism>
<dbReference type="InterPro" id="IPR036259">
    <property type="entry name" value="MFS_trans_sf"/>
</dbReference>
<dbReference type="Pfam" id="PF00083">
    <property type="entry name" value="Sugar_tr"/>
    <property type="match status" value="1"/>
</dbReference>
<evidence type="ECO:0000256" key="1">
    <source>
        <dbReference type="ARBA" id="ARBA00004141"/>
    </source>
</evidence>
<dbReference type="GO" id="GO:0016020">
    <property type="term" value="C:membrane"/>
    <property type="evidence" value="ECO:0007669"/>
    <property type="project" value="UniProtKB-SubCell"/>
</dbReference>
<dbReference type="AlphaFoldDB" id="A0A9N9JNU8"/>
<evidence type="ECO:0000256" key="6">
    <source>
        <dbReference type="SAM" id="Phobius"/>
    </source>
</evidence>
<feature type="transmembrane region" description="Helical" evidence="6">
    <location>
        <begin position="146"/>
        <end position="166"/>
    </location>
</feature>
<protein>
    <submittedName>
        <fullName evidence="8">18421_t:CDS:1</fullName>
    </submittedName>
</protein>
<evidence type="ECO:0000313" key="9">
    <source>
        <dbReference type="Proteomes" id="UP000789342"/>
    </source>
</evidence>
<dbReference type="InterPro" id="IPR005828">
    <property type="entry name" value="MFS_sugar_transport-like"/>
</dbReference>
<feature type="non-terminal residue" evidence="8">
    <location>
        <position position="1"/>
    </location>
</feature>
<name>A0A9N9JNU8_9GLOM</name>
<reference evidence="8" key="1">
    <citation type="submission" date="2021-06" db="EMBL/GenBank/DDBJ databases">
        <authorList>
            <person name="Kallberg Y."/>
            <person name="Tangrot J."/>
            <person name="Rosling A."/>
        </authorList>
    </citation>
    <scope>NUCLEOTIDE SEQUENCE</scope>
    <source>
        <strain evidence="8">CL551</strain>
    </source>
</reference>
<evidence type="ECO:0000256" key="2">
    <source>
        <dbReference type="ARBA" id="ARBA00022448"/>
    </source>
</evidence>
<evidence type="ECO:0000256" key="5">
    <source>
        <dbReference type="ARBA" id="ARBA00023136"/>
    </source>
</evidence>
<dbReference type="GO" id="GO:0015149">
    <property type="term" value="F:hexose transmembrane transporter activity"/>
    <property type="evidence" value="ECO:0007669"/>
    <property type="project" value="TreeGrafter"/>
</dbReference>
<feature type="transmembrane region" description="Helical" evidence="6">
    <location>
        <begin position="12"/>
        <end position="34"/>
    </location>
</feature>
<dbReference type="Proteomes" id="UP000789342">
    <property type="component" value="Unassembled WGS sequence"/>
</dbReference>
<dbReference type="InterPro" id="IPR045263">
    <property type="entry name" value="GLUT"/>
</dbReference>
<feature type="non-terminal residue" evidence="8">
    <location>
        <position position="190"/>
    </location>
</feature>
<evidence type="ECO:0000256" key="4">
    <source>
        <dbReference type="ARBA" id="ARBA00022989"/>
    </source>
</evidence>
<evidence type="ECO:0000256" key="3">
    <source>
        <dbReference type="ARBA" id="ARBA00022692"/>
    </source>
</evidence>
<keyword evidence="3 6" id="KW-0812">Transmembrane</keyword>
<comment type="subcellular location">
    <subcellularLocation>
        <location evidence="1">Membrane</location>
        <topology evidence="1">Multi-pass membrane protein</topology>
    </subcellularLocation>
</comment>